<dbReference type="GO" id="GO:0005634">
    <property type="term" value="C:nucleus"/>
    <property type="evidence" value="ECO:0007669"/>
    <property type="project" value="TreeGrafter"/>
</dbReference>
<keyword evidence="8" id="KW-1185">Reference proteome</keyword>
<dbReference type="SUPFAM" id="SSF57850">
    <property type="entry name" value="RING/U-box"/>
    <property type="match status" value="1"/>
</dbReference>
<evidence type="ECO:0000313" key="8">
    <source>
        <dbReference type="Proteomes" id="UP001271007"/>
    </source>
</evidence>
<evidence type="ECO:0000259" key="6">
    <source>
        <dbReference type="PROSITE" id="PS50089"/>
    </source>
</evidence>
<feature type="domain" description="RING-type" evidence="6">
    <location>
        <begin position="280"/>
        <end position="324"/>
    </location>
</feature>
<evidence type="ECO:0000256" key="1">
    <source>
        <dbReference type="ARBA" id="ARBA00022723"/>
    </source>
</evidence>
<accession>A0AAJ0GJ95</accession>
<dbReference type="GO" id="GO:0061630">
    <property type="term" value="F:ubiquitin protein ligase activity"/>
    <property type="evidence" value="ECO:0007669"/>
    <property type="project" value="TreeGrafter"/>
</dbReference>
<gene>
    <name evidence="7" type="ORF">LTR09_000235</name>
</gene>
<protein>
    <recommendedName>
        <fullName evidence="6">RING-type domain-containing protein</fullName>
    </recommendedName>
</protein>
<dbReference type="Proteomes" id="UP001271007">
    <property type="component" value="Unassembled WGS sequence"/>
</dbReference>
<dbReference type="PANTHER" id="PTHR45931">
    <property type="entry name" value="SI:CH211-59O9.10"/>
    <property type="match status" value="1"/>
</dbReference>
<dbReference type="AlphaFoldDB" id="A0AAJ0GJ95"/>
<dbReference type="GO" id="GO:0006511">
    <property type="term" value="P:ubiquitin-dependent protein catabolic process"/>
    <property type="evidence" value="ECO:0007669"/>
    <property type="project" value="TreeGrafter"/>
</dbReference>
<evidence type="ECO:0000256" key="5">
    <source>
        <dbReference type="SAM" id="MobiDB-lite"/>
    </source>
</evidence>
<dbReference type="InterPro" id="IPR001841">
    <property type="entry name" value="Znf_RING"/>
</dbReference>
<evidence type="ECO:0000256" key="3">
    <source>
        <dbReference type="ARBA" id="ARBA00022833"/>
    </source>
</evidence>
<keyword evidence="3" id="KW-0862">Zinc</keyword>
<organism evidence="7 8">
    <name type="scientific">Extremus antarcticus</name>
    <dbReference type="NCBI Taxonomy" id="702011"/>
    <lineage>
        <taxon>Eukaryota</taxon>
        <taxon>Fungi</taxon>
        <taxon>Dikarya</taxon>
        <taxon>Ascomycota</taxon>
        <taxon>Pezizomycotina</taxon>
        <taxon>Dothideomycetes</taxon>
        <taxon>Dothideomycetidae</taxon>
        <taxon>Mycosphaerellales</taxon>
        <taxon>Extremaceae</taxon>
        <taxon>Extremus</taxon>
    </lineage>
</organism>
<keyword evidence="2 4" id="KW-0863">Zinc-finger</keyword>
<dbReference type="SMART" id="SM00184">
    <property type="entry name" value="RING"/>
    <property type="match status" value="1"/>
</dbReference>
<dbReference type="EMBL" id="JAWDJX010000001">
    <property type="protein sequence ID" value="KAK3058670.1"/>
    <property type="molecule type" value="Genomic_DNA"/>
</dbReference>
<dbReference type="CDD" id="cd16454">
    <property type="entry name" value="RING-H2_PA-TM-RING"/>
    <property type="match status" value="1"/>
</dbReference>
<dbReference type="GO" id="GO:0008270">
    <property type="term" value="F:zinc ion binding"/>
    <property type="evidence" value="ECO:0007669"/>
    <property type="project" value="UniProtKB-KW"/>
</dbReference>
<sequence length="332" mass="37418">MRRRDSNLRYEICGGLRGLDEGNYVLLQCFDVERASNRGDEDLGDDDSTEELAFEKKERTVAELYCGGSMEQEDEGNNDVVIDKVDTMDTTDTNLSLWDLTDKIGRRVWATRSQPSGDVIRKAIFGKTCPEEWCSDGFLSFHDQLQTLLYNNSRPIASTYEPFCPCCMAAEMVERYARERYLRATSNLNMDKLQEFLTKLRSRFAELGYIYSLRALGEIDWATSDATEDEEEDSDDDSVWEQVRDDEDDEGPDFQPAPAAAIAALTCKPYVKSAKGREDCAICQDDFNNGDAVVELPCGHVYCGSGSNCIVTWLKTSNSCPQCRARLLDAQT</sequence>
<keyword evidence="1" id="KW-0479">Metal-binding</keyword>
<evidence type="ECO:0000313" key="7">
    <source>
        <dbReference type="EMBL" id="KAK3058670.1"/>
    </source>
</evidence>
<evidence type="ECO:0000256" key="4">
    <source>
        <dbReference type="PROSITE-ProRule" id="PRU00175"/>
    </source>
</evidence>
<dbReference type="PANTHER" id="PTHR45931:SF3">
    <property type="entry name" value="RING ZINC FINGER-CONTAINING PROTEIN"/>
    <property type="match status" value="1"/>
</dbReference>
<comment type="caution">
    <text evidence="7">The sequence shown here is derived from an EMBL/GenBank/DDBJ whole genome shotgun (WGS) entry which is preliminary data.</text>
</comment>
<reference evidence="7" key="1">
    <citation type="submission" date="2023-04" db="EMBL/GenBank/DDBJ databases">
        <title>Black Yeasts Isolated from many extreme environments.</title>
        <authorList>
            <person name="Coleine C."/>
            <person name="Stajich J.E."/>
            <person name="Selbmann L."/>
        </authorList>
    </citation>
    <scope>NUCLEOTIDE SEQUENCE</scope>
    <source>
        <strain evidence="7">CCFEE 5312</strain>
    </source>
</reference>
<dbReference type="PROSITE" id="PS50089">
    <property type="entry name" value="ZF_RING_2"/>
    <property type="match status" value="1"/>
</dbReference>
<evidence type="ECO:0000256" key="2">
    <source>
        <dbReference type="ARBA" id="ARBA00022771"/>
    </source>
</evidence>
<feature type="region of interest" description="Disordered" evidence="5">
    <location>
        <begin position="224"/>
        <end position="255"/>
    </location>
</feature>
<dbReference type="InterPro" id="IPR013083">
    <property type="entry name" value="Znf_RING/FYVE/PHD"/>
</dbReference>
<dbReference type="Gene3D" id="3.30.40.10">
    <property type="entry name" value="Zinc/RING finger domain, C3HC4 (zinc finger)"/>
    <property type="match status" value="1"/>
</dbReference>
<dbReference type="Pfam" id="PF13639">
    <property type="entry name" value="zf-RING_2"/>
    <property type="match status" value="1"/>
</dbReference>
<dbReference type="InterPro" id="IPR051834">
    <property type="entry name" value="RING_finger_E3_ligase"/>
</dbReference>
<proteinExistence type="predicted"/>
<feature type="compositionally biased region" description="Acidic residues" evidence="5">
    <location>
        <begin position="226"/>
        <end position="252"/>
    </location>
</feature>
<name>A0AAJ0GJ95_9PEZI</name>